<proteinExistence type="predicted"/>
<dbReference type="OrthoDB" id="8431402at2"/>
<dbReference type="SUPFAM" id="SSF141868">
    <property type="entry name" value="EAL domain-like"/>
    <property type="match status" value="1"/>
</dbReference>
<dbReference type="Proteomes" id="UP000199412">
    <property type="component" value="Unassembled WGS sequence"/>
</dbReference>
<accession>A0A1G7D4J7</accession>
<sequence>MANPPAKIASALSLPDFVRDVAETHQDMRALRLTLSELRPDTWESDVIQAVEETLVPLARANQTHIFRLPRRDYLLCFPREQTDAVRAVMIRLRLVIPEAPLTSHLADPPGRNSPLVQWWSLDADFGVLRAMAKRVEDAAAAAATKRRSAAKGSTDRAKTTGRGDPAWRAFTGEADADRKRPLSPLDAEMLERLVTGLDRADLSNHVRQQPVCAIVGAAPPKALFSEVYVSIDRLREAMAPNVDLTANRWLFQHFSETLDRRVLAWLNREAGGLLKSGFSININVGSVLSDAFLRFEGQVSAALHGTVILELRVEDVFADLEAYAFARDFAHQRGYQICLDSLTPEVMALLNRDRLGVDMMKLFWHPDLPEEMRRGHGPDLAERLREHHGNRTILARCDDPAALELGRSLGITMFQGRYMDKLLSSASAPVIPTRPR</sequence>
<evidence type="ECO:0000313" key="2">
    <source>
        <dbReference type="EMBL" id="SDE46508.1"/>
    </source>
</evidence>
<evidence type="ECO:0008006" key="4">
    <source>
        <dbReference type="Google" id="ProtNLM"/>
    </source>
</evidence>
<protein>
    <recommendedName>
        <fullName evidence="4">EAL domain, c-di-GMP-specific phosphodiesterase class I (Or its enzymatically inactive variant)</fullName>
    </recommendedName>
</protein>
<dbReference type="EMBL" id="FNAP01000007">
    <property type="protein sequence ID" value="SDE46508.1"/>
    <property type="molecule type" value="Genomic_DNA"/>
</dbReference>
<dbReference type="STRING" id="69960.SAMN05421720_10735"/>
<evidence type="ECO:0000256" key="1">
    <source>
        <dbReference type="SAM" id="MobiDB-lite"/>
    </source>
</evidence>
<dbReference type="RefSeq" id="WP_092785964.1">
    <property type="nucleotide sequence ID" value="NZ_FNAP01000007.1"/>
</dbReference>
<keyword evidence="3" id="KW-1185">Reference proteome</keyword>
<reference evidence="2 3" key="1">
    <citation type="submission" date="2016-10" db="EMBL/GenBank/DDBJ databases">
        <authorList>
            <person name="de Groot N.N."/>
        </authorList>
    </citation>
    <scope>NUCLEOTIDE SEQUENCE [LARGE SCALE GENOMIC DNA]</scope>
    <source>
        <strain evidence="2 3">ATCC 700224</strain>
    </source>
</reference>
<gene>
    <name evidence="2" type="ORF">SAMN05421720_10735</name>
</gene>
<dbReference type="AlphaFoldDB" id="A0A1G7D4J7"/>
<name>A0A1G7D4J7_9PROT</name>
<dbReference type="InterPro" id="IPR035919">
    <property type="entry name" value="EAL_sf"/>
</dbReference>
<evidence type="ECO:0000313" key="3">
    <source>
        <dbReference type="Proteomes" id="UP000199412"/>
    </source>
</evidence>
<organism evidence="2 3">
    <name type="scientific">Rhodospira trueperi</name>
    <dbReference type="NCBI Taxonomy" id="69960"/>
    <lineage>
        <taxon>Bacteria</taxon>
        <taxon>Pseudomonadati</taxon>
        <taxon>Pseudomonadota</taxon>
        <taxon>Alphaproteobacteria</taxon>
        <taxon>Rhodospirillales</taxon>
        <taxon>Rhodospirillaceae</taxon>
        <taxon>Rhodospira</taxon>
    </lineage>
</organism>
<feature type="region of interest" description="Disordered" evidence="1">
    <location>
        <begin position="143"/>
        <end position="174"/>
    </location>
</feature>